<dbReference type="RefSeq" id="WP_275823736.1">
    <property type="nucleotide sequence ID" value="NZ_JARHUD010000008.1"/>
</dbReference>
<protein>
    <submittedName>
        <fullName evidence="1">Uncharacterized protein</fullName>
    </submittedName>
</protein>
<comment type="caution">
    <text evidence="1">The sequence shown here is derived from an EMBL/GenBank/DDBJ whole genome shotgun (WGS) entry which is preliminary data.</text>
</comment>
<gene>
    <name evidence="1" type="ORF">P2G67_13370</name>
</gene>
<proteinExistence type="predicted"/>
<sequence>MKPPIPYSRANAPLRERLTLLGVEAAVDQAALQARIERHRLAGESLKAAYERQLLEWFDAQAMRIEAPSTAGTARSVAAAEAAVALSGVAARWPERFLATRPLPVEDLRRLYAALPDPAPPVRPRAMPEQPLQAWSLRDLLPAPSLPRLPQRARVRLS</sequence>
<name>A0ABT5YPR7_9PROT</name>
<evidence type="ECO:0000313" key="2">
    <source>
        <dbReference type="Proteomes" id="UP001215503"/>
    </source>
</evidence>
<accession>A0ABT5YPR7</accession>
<evidence type="ECO:0000313" key="1">
    <source>
        <dbReference type="EMBL" id="MDF2096966.1"/>
    </source>
</evidence>
<reference evidence="1 2" key="1">
    <citation type="submission" date="2023-03" db="EMBL/GenBank/DDBJ databases">
        <title>Fodinicurvata sp. CAU 1616 isolated from sea sendiment.</title>
        <authorList>
            <person name="Kim W."/>
        </authorList>
    </citation>
    <scope>NUCLEOTIDE SEQUENCE [LARGE SCALE GENOMIC DNA]</scope>
    <source>
        <strain evidence="1 2">CAU 1616</strain>
    </source>
</reference>
<dbReference type="Proteomes" id="UP001215503">
    <property type="component" value="Unassembled WGS sequence"/>
</dbReference>
<organism evidence="1 2">
    <name type="scientific">Aquibaculum arenosum</name>
    <dbReference type="NCBI Taxonomy" id="3032591"/>
    <lineage>
        <taxon>Bacteria</taxon>
        <taxon>Pseudomonadati</taxon>
        <taxon>Pseudomonadota</taxon>
        <taxon>Alphaproteobacteria</taxon>
        <taxon>Rhodospirillales</taxon>
        <taxon>Rhodovibrionaceae</taxon>
        <taxon>Aquibaculum</taxon>
    </lineage>
</organism>
<dbReference type="EMBL" id="JARHUD010000008">
    <property type="protein sequence ID" value="MDF2096966.1"/>
    <property type="molecule type" value="Genomic_DNA"/>
</dbReference>
<keyword evidence="2" id="KW-1185">Reference proteome</keyword>